<accession>A0ABT4LQ05</accession>
<dbReference type="RefSeq" id="WP_269425238.1">
    <property type="nucleotide sequence ID" value="NZ_JAPWGY010000018.1"/>
</dbReference>
<dbReference type="Proteomes" id="UP001069802">
    <property type="component" value="Unassembled WGS sequence"/>
</dbReference>
<protein>
    <submittedName>
        <fullName evidence="1">Uncharacterized protein</fullName>
    </submittedName>
</protein>
<comment type="caution">
    <text evidence="1">The sequence shown here is derived from an EMBL/GenBank/DDBJ whole genome shotgun (WGS) entry which is preliminary data.</text>
</comment>
<organism evidence="1 2">
    <name type="scientific">Kiloniella laminariae</name>
    <dbReference type="NCBI Taxonomy" id="454162"/>
    <lineage>
        <taxon>Bacteria</taxon>
        <taxon>Pseudomonadati</taxon>
        <taxon>Pseudomonadota</taxon>
        <taxon>Alphaproteobacteria</taxon>
        <taxon>Rhodospirillales</taxon>
        <taxon>Kiloniellaceae</taxon>
        <taxon>Kiloniella</taxon>
    </lineage>
</organism>
<sequence>MRFLLSDSCSNKELQHIKNRLSGMDNHDFSTNTRFDFEHRCSDVLWSSIDGLLREGFDRNTVLNSMTLLVNKIGEAPDIDPDNRQLLLFQTEERCFKILLKAFSDFLNTRKTRIETQKIILSLIDDIEISPSNDFNKRALG</sequence>
<evidence type="ECO:0000313" key="1">
    <source>
        <dbReference type="EMBL" id="MCZ4283116.1"/>
    </source>
</evidence>
<evidence type="ECO:0000313" key="2">
    <source>
        <dbReference type="Proteomes" id="UP001069802"/>
    </source>
</evidence>
<dbReference type="EMBL" id="JAPWGY010000018">
    <property type="protein sequence ID" value="MCZ4283116.1"/>
    <property type="molecule type" value="Genomic_DNA"/>
</dbReference>
<proteinExistence type="predicted"/>
<name>A0ABT4LQ05_9PROT</name>
<gene>
    <name evidence="1" type="ORF">O4H49_20190</name>
</gene>
<keyword evidence="2" id="KW-1185">Reference proteome</keyword>
<reference evidence="1" key="1">
    <citation type="submission" date="2022-12" db="EMBL/GenBank/DDBJ databases">
        <title>Bacterial isolates from different developmental stages of Nematostella vectensis.</title>
        <authorList>
            <person name="Fraune S."/>
        </authorList>
    </citation>
    <scope>NUCLEOTIDE SEQUENCE</scope>
    <source>
        <strain evidence="1">G21630-S1</strain>
    </source>
</reference>